<name>A0A0K8UKP6_BACLA</name>
<protein>
    <submittedName>
        <fullName evidence="2">Uncharacterized protein</fullName>
    </submittedName>
</protein>
<feature type="region of interest" description="Disordered" evidence="1">
    <location>
        <begin position="1057"/>
        <end position="1099"/>
    </location>
</feature>
<feature type="compositionally biased region" description="Low complexity" evidence="1">
    <location>
        <begin position="1256"/>
        <end position="1265"/>
    </location>
</feature>
<reference evidence="2" key="1">
    <citation type="submission" date="2015-06" db="EMBL/GenBank/DDBJ databases">
        <authorList>
            <person name="Hoefler B.C."/>
            <person name="Straight P.D."/>
        </authorList>
    </citation>
    <scope>NUCLEOTIDE SEQUENCE</scope>
</reference>
<proteinExistence type="predicted"/>
<feature type="region of interest" description="Disordered" evidence="1">
    <location>
        <begin position="1183"/>
        <end position="1281"/>
    </location>
</feature>
<feature type="compositionally biased region" description="Basic and acidic residues" evidence="1">
    <location>
        <begin position="464"/>
        <end position="483"/>
    </location>
</feature>
<feature type="region of interest" description="Disordered" evidence="1">
    <location>
        <begin position="1018"/>
        <end position="1037"/>
    </location>
</feature>
<feature type="compositionally biased region" description="Polar residues" evidence="1">
    <location>
        <begin position="1224"/>
        <end position="1234"/>
    </location>
</feature>
<gene>
    <name evidence="2" type="ORF">c0_g1_i1</name>
</gene>
<sequence>MTSDCFNLSEFSEYLDDTDGHRLAQFLQKKSGTVRNGVKRIFDAEPQRFSLNVRLKRISSPPVPTTEVENENECVIPETQDADKENDVQNKHKEVEFPPEQEVLQQEASQVNEAQLLVTVDESLNTEQNGRPGIASVPVRLSMANNKTCPETKSMVISPVKSPTKQCTIEPKVRSPSKQSEVLQLSILAEENESNKQMEEPPLPMIPVSPQLLKVLNRPEKQAISTKSDTFQQSKIPCPIIPKTPRSALSKLPRSGGLRSGDRLRRQVLKRISNLENNGRRTLLAEFESTLCSSDFSPAICSTPMHHTPPANLLKTPARINNSLNRPKTPAKDACIPNEVSMQHTQNNAVQQQQEPLIKNMVEALEETIKKLKSFENPPHTHTVTPESSINTTELQQSQEQLQQALVPASTDNGVAKSNLLATESLLQEVQKTLTDLRHSNLQAPKIVIPVNQTFNNAPPTPAADKEISRKESNPECEGDKVTQSKAQADQTTGAISRNNIHGVTFSHSHCTQQHTISAANLNGVSNFNSPNHPINHPTFTCNNTTTKTNLPTDSVQYKNVTSLSGNKKAATDNNQPNTTAVHSILLNESNKRRPTRSAHTTLNNTNLEENFVKQQSFVNHDASKCTKLNKRTEVPTEIANKAPSTKHSLTEKTISQLLTDDEDEEEDMHYTVYKRQILRKSGPLNLATEKPQTTKRNRRTIKRTMRTRVHHPSAKAFASSSLLTSDTETESGPPPAHPLNLQHVKPVEHIKVQQLRRRRPLNKAPSTPKNGELFADELKAHLARLTNHEILDLRKRNSMGLMNGKHLRKSSGVNKQALEQKLKIEEEIQLEILRRELLGYTEGLRGEVQQQTDYSELNQKKSSAAESPLATEVVEVIKEIILDELPQAPAAFKDNTTTIAADGAFLDNATVTPALLKNNTAGGVTKSTEDNCNAAVAVLDTENNVVDATVTPDVPAPFKDNSCVDIAAPNVVNTNDNGNPLYQTLLQLTQRICYNNSLVDDCSNERITFVSTKVNNVQNTTKARKTRQRSKHTEALPEVTRKYFQIEESFKTRREYNKSKRSLYSKGDSFDEDSEASDSEKENLKKNSTLTEPIPPPPVISPVSNIQIPSPPPPLGYSTVSTFVLPSLPTEQFVLPPTAFSDKPMDSSANGAKAKTLSASHNNLAATTVVCQNDDELFKKPTKLAPRVSRKRRPQDSKTYISSNVNQTERTDDTEGLRRSKRAPSNLTSNWNGHSLLESLFNSRSLKKTKKKPTNRTSSSSSNGSRGGDLSTPVASSTVNDANVKKRIRKAKKTVIAQAPVFSYLGDTNITSSTVNSLRNTESDALSAQLEAIPETPIETDDHEAAVASSMAVAPAPNDNKLPCTSSSHSNKNVKTTTKASETTTNRKKKTGAAEKQTAEPKKKEADPEKQLQVVKKISSSSSNNSSEKKLTQWKQ</sequence>
<organism evidence="2">
    <name type="scientific">Bactrocera latifrons</name>
    <name type="common">Malaysian fruit fly</name>
    <name type="synonym">Chaetodacus latifrons</name>
    <dbReference type="NCBI Taxonomy" id="174628"/>
    <lineage>
        <taxon>Eukaryota</taxon>
        <taxon>Metazoa</taxon>
        <taxon>Ecdysozoa</taxon>
        <taxon>Arthropoda</taxon>
        <taxon>Hexapoda</taxon>
        <taxon>Insecta</taxon>
        <taxon>Pterygota</taxon>
        <taxon>Neoptera</taxon>
        <taxon>Endopterygota</taxon>
        <taxon>Diptera</taxon>
        <taxon>Brachycera</taxon>
        <taxon>Muscomorpha</taxon>
        <taxon>Tephritoidea</taxon>
        <taxon>Tephritidae</taxon>
        <taxon>Bactrocera</taxon>
        <taxon>Bactrocera</taxon>
    </lineage>
</organism>
<feature type="compositionally biased region" description="Polar residues" evidence="1">
    <location>
        <begin position="1364"/>
        <end position="1376"/>
    </location>
</feature>
<feature type="compositionally biased region" description="Basic and acidic residues" evidence="1">
    <location>
        <begin position="1210"/>
        <end position="1219"/>
    </location>
</feature>
<feature type="region of interest" description="Disordered" evidence="1">
    <location>
        <begin position="453"/>
        <end position="492"/>
    </location>
</feature>
<feature type="region of interest" description="Disordered" evidence="1">
    <location>
        <begin position="235"/>
        <end position="259"/>
    </location>
</feature>
<feature type="compositionally biased region" description="Basic and acidic residues" evidence="1">
    <location>
        <begin position="1398"/>
        <end position="1411"/>
    </location>
</feature>
<accession>A0A0K8UKP6</accession>
<feature type="region of interest" description="Disordered" evidence="1">
    <location>
        <begin position="1356"/>
        <end position="1437"/>
    </location>
</feature>
<evidence type="ECO:0000313" key="2">
    <source>
        <dbReference type="EMBL" id="JAI27239.1"/>
    </source>
</evidence>
<dbReference type="OrthoDB" id="7872933at2759"/>
<evidence type="ECO:0000256" key="1">
    <source>
        <dbReference type="SAM" id="MobiDB-lite"/>
    </source>
</evidence>
<feature type="region of interest" description="Disordered" evidence="1">
    <location>
        <begin position="708"/>
        <end position="741"/>
    </location>
</feature>
<feature type="compositionally biased region" description="Polar residues" evidence="1">
    <location>
        <begin position="1198"/>
        <end position="1209"/>
    </location>
</feature>
<dbReference type="EMBL" id="GDHF01025075">
    <property type="protein sequence ID" value="JAI27239.1"/>
    <property type="molecule type" value="Transcribed_RNA"/>
</dbReference>
<feature type="compositionally biased region" description="Basic and acidic residues" evidence="1">
    <location>
        <begin position="1428"/>
        <end position="1437"/>
    </location>
</feature>
<feature type="compositionally biased region" description="Basic residues" evidence="1">
    <location>
        <begin position="1246"/>
        <end position="1255"/>
    </location>
</feature>